<organism evidence="1 4">
    <name type="scientific">Methanococcus maripaludis</name>
    <name type="common">Methanococcus deltae</name>
    <dbReference type="NCBI Taxonomy" id="39152"/>
    <lineage>
        <taxon>Archaea</taxon>
        <taxon>Methanobacteriati</taxon>
        <taxon>Methanobacteriota</taxon>
        <taxon>Methanomada group</taxon>
        <taxon>Methanococci</taxon>
        <taxon>Methanococcales</taxon>
        <taxon>Methanococcaceae</taxon>
        <taxon>Methanococcus</taxon>
    </lineage>
</organism>
<evidence type="ECO:0000313" key="4">
    <source>
        <dbReference type="Proteomes" id="UP000239462"/>
    </source>
</evidence>
<name>A0A2L1C987_METMI</name>
<evidence type="ECO:0000313" key="3">
    <source>
        <dbReference type="EMBL" id="MBB6497307.1"/>
    </source>
</evidence>
<dbReference type="Proteomes" id="UP000239462">
    <property type="component" value="Chromosome"/>
</dbReference>
<evidence type="ECO:0000313" key="6">
    <source>
        <dbReference type="Proteomes" id="UP000590564"/>
    </source>
</evidence>
<dbReference type="KEGG" id="mmad:MMJJ_04900"/>
<dbReference type="RefSeq" id="WP_104837527.1">
    <property type="nucleotide sequence ID" value="NZ_CP026606.1"/>
</dbReference>
<dbReference type="Proteomes" id="UP000590564">
    <property type="component" value="Unassembled WGS sequence"/>
</dbReference>
<gene>
    <name evidence="2" type="ORF">HNP92_001769</name>
    <name evidence="3" type="ORF">HNP96_001348</name>
    <name evidence="1" type="ORF">MMJJ_04900</name>
</gene>
<evidence type="ECO:0000313" key="2">
    <source>
        <dbReference type="EMBL" id="MBB6402447.1"/>
    </source>
</evidence>
<reference evidence="4" key="1">
    <citation type="journal article" date="2018" name="Genome Announc.">
        <title>Complete Genome Sequence of the Methanococcus maripaludis Type Strain JJ (DSM 2067), a Model for Selenoprotein Synthesis in Archaea.</title>
        <authorList>
            <person name="Poehlein A."/>
            <person name="Heym D."/>
            <person name="Quitzke V."/>
            <person name="Fersch J."/>
            <person name="Daniel R."/>
            <person name="Rother M."/>
        </authorList>
    </citation>
    <scope>NUCLEOTIDE SEQUENCE [LARGE SCALE GENOMIC DNA]</scope>
    <source>
        <strain evidence="4">DSM 2067</strain>
    </source>
</reference>
<evidence type="ECO:0000313" key="5">
    <source>
        <dbReference type="Proteomes" id="UP000536195"/>
    </source>
</evidence>
<dbReference type="EMBL" id="JACHEC010000003">
    <property type="protein sequence ID" value="MBB6402447.1"/>
    <property type="molecule type" value="Genomic_DNA"/>
</dbReference>
<sequence length="72" mass="8333">MQEMKDGDFLKSDKGVLFLILRKFRNGDFIALSDVDSKPERFSSVDVRNYEIITNLENKQLKLLKEVIGVKV</sequence>
<dbReference type="Proteomes" id="UP000536195">
    <property type="component" value="Unassembled WGS sequence"/>
</dbReference>
<accession>A0A2L1C987</accession>
<dbReference type="EMBL" id="CP026606">
    <property type="protein sequence ID" value="AVB75907.1"/>
    <property type="molecule type" value="Genomic_DNA"/>
</dbReference>
<dbReference type="AlphaFoldDB" id="A0A2L1C987"/>
<dbReference type="GeneID" id="36101583"/>
<reference evidence="5 6" key="3">
    <citation type="submission" date="2020-08" db="EMBL/GenBank/DDBJ databases">
        <title>Genomic Encyclopedia of Type Strains, Phase IV (KMG-V): Genome sequencing to study the core and pangenomes of soil and plant-associated prokaryotes.</title>
        <authorList>
            <person name="Whitman W."/>
        </authorList>
    </citation>
    <scope>NUCLEOTIDE SEQUENCE [LARGE SCALE GENOMIC DNA]</scope>
    <source>
        <strain evidence="2 5">C11</strain>
        <strain evidence="3 6">D1</strain>
    </source>
</reference>
<reference evidence="1" key="2">
    <citation type="submission" date="2018-02" db="EMBL/GenBank/DDBJ databases">
        <title>Complete genome sequence of the Methanococcus maripaludis type strain JJ (DSM 2067), a model for selenoprotein synthesis in Archaea.</title>
        <authorList>
            <person name="Poehlein A."/>
            <person name="Heym D."/>
            <person name="Quitzke V."/>
            <person name="Fersch J."/>
            <person name="Daniel R."/>
            <person name="Rother M."/>
        </authorList>
    </citation>
    <scope>NUCLEOTIDE SEQUENCE [LARGE SCALE GENOMIC DNA]</scope>
    <source>
        <strain evidence="1">DSM 2067</strain>
    </source>
</reference>
<evidence type="ECO:0000313" key="1">
    <source>
        <dbReference type="EMBL" id="AVB75907.1"/>
    </source>
</evidence>
<proteinExistence type="predicted"/>
<protein>
    <submittedName>
        <fullName evidence="1">Uncharacterized protein</fullName>
    </submittedName>
</protein>
<dbReference type="EMBL" id="JACHED010000002">
    <property type="protein sequence ID" value="MBB6497307.1"/>
    <property type="molecule type" value="Genomic_DNA"/>
</dbReference>